<proteinExistence type="predicted"/>
<feature type="compositionally biased region" description="Basic and acidic residues" evidence="1">
    <location>
        <begin position="80"/>
        <end position="97"/>
    </location>
</feature>
<dbReference type="AlphaFoldDB" id="A0A836D7Z8"/>
<accession>A0A836D7Z8</accession>
<name>A0A836D7Z8_SHEEP</name>
<feature type="compositionally biased region" description="Basic and acidic residues" evidence="1">
    <location>
        <begin position="23"/>
        <end position="45"/>
    </location>
</feature>
<dbReference type="EMBL" id="JAEMGP010000001">
    <property type="protein sequence ID" value="KAG5214865.1"/>
    <property type="molecule type" value="Genomic_DNA"/>
</dbReference>
<comment type="caution">
    <text evidence="2">The sequence shown here is derived from an EMBL/GenBank/DDBJ whole genome shotgun (WGS) entry which is preliminary data.</text>
</comment>
<protein>
    <submittedName>
        <fullName evidence="2">Uncharacterized protein</fullName>
    </submittedName>
</protein>
<evidence type="ECO:0000256" key="1">
    <source>
        <dbReference type="SAM" id="MobiDB-lite"/>
    </source>
</evidence>
<organism evidence="2 3">
    <name type="scientific">Ovis aries</name>
    <name type="common">Sheep</name>
    <dbReference type="NCBI Taxonomy" id="9940"/>
    <lineage>
        <taxon>Eukaryota</taxon>
        <taxon>Metazoa</taxon>
        <taxon>Chordata</taxon>
        <taxon>Craniata</taxon>
        <taxon>Vertebrata</taxon>
        <taxon>Euteleostomi</taxon>
        <taxon>Mammalia</taxon>
        <taxon>Eutheria</taxon>
        <taxon>Laurasiatheria</taxon>
        <taxon>Artiodactyla</taxon>
        <taxon>Ruminantia</taxon>
        <taxon>Pecora</taxon>
        <taxon>Bovidae</taxon>
        <taxon>Caprinae</taxon>
        <taxon>Ovis</taxon>
    </lineage>
</organism>
<dbReference type="Proteomes" id="UP000664991">
    <property type="component" value="Unassembled WGS sequence"/>
</dbReference>
<evidence type="ECO:0000313" key="3">
    <source>
        <dbReference type="Proteomes" id="UP000664991"/>
    </source>
</evidence>
<feature type="non-terminal residue" evidence="2">
    <location>
        <position position="1"/>
    </location>
</feature>
<gene>
    <name evidence="2" type="ORF">JEQ12_000441</name>
</gene>
<evidence type="ECO:0000313" key="2">
    <source>
        <dbReference type="EMBL" id="KAG5214865.1"/>
    </source>
</evidence>
<feature type="region of interest" description="Disordered" evidence="1">
    <location>
        <begin position="14"/>
        <end position="46"/>
    </location>
</feature>
<sequence length="112" mass="12579">KTFLHQQVPIIYLETGPFAEPSMDDKKTNTDGEKSPAKDHTELRSRAGTQGHLTCNVILSIATLYCMPLNIERHRKKLRESKAKHQPEALDKEDKASRSGPDAPSVTWSPQQ</sequence>
<reference evidence="2 3" key="1">
    <citation type="submission" date="2020-12" db="EMBL/GenBank/DDBJ databases">
        <title>De novo assembly of Tibetan sheep genome.</title>
        <authorList>
            <person name="Li X."/>
        </authorList>
    </citation>
    <scope>NUCLEOTIDE SEQUENCE [LARGE SCALE GENOMIC DNA]</scope>
    <source>
        <tissue evidence="2">Heart</tissue>
    </source>
</reference>
<feature type="region of interest" description="Disordered" evidence="1">
    <location>
        <begin position="77"/>
        <end position="112"/>
    </location>
</feature>